<feature type="compositionally biased region" description="Polar residues" evidence="1">
    <location>
        <begin position="230"/>
        <end position="240"/>
    </location>
</feature>
<evidence type="ECO:0000313" key="2">
    <source>
        <dbReference type="EMBL" id="RBA17927.1"/>
    </source>
</evidence>
<dbReference type="Gene3D" id="1.25.40.20">
    <property type="entry name" value="Ankyrin repeat-containing domain"/>
    <property type="match status" value="1"/>
</dbReference>
<gene>
    <name evidence="2" type="ORF">FPRO05_10945</name>
</gene>
<feature type="compositionally biased region" description="Polar residues" evidence="1">
    <location>
        <begin position="210"/>
        <end position="221"/>
    </location>
</feature>
<organism evidence="2 3">
    <name type="scientific">Gibberella intermedia</name>
    <name type="common">Bulb rot disease fungus</name>
    <name type="synonym">Fusarium proliferatum</name>
    <dbReference type="NCBI Taxonomy" id="948311"/>
    <lineage>
        <taxon>Eukaryota</taxon>
        <taxon>Fungi</taxon>
        <taxon>Dikarya</taxon>
        <taxon>Ascomycota</taxon>
        <taxon>Pezizomycotina</taxon>
        <taxon>Sordariomycetes</taxon>
        <taxon>Hypocreomycetidae</taxon>
        <taxon>Hypocreales</taxon>
        <taxon>Nectriaceae</taxon>
        <taxon>Fusarium</taxon>
        <taxon>Fusarium fujikuroi species complex</taxon>
    </lineage>
</organism>
<dbReference type="Proteomes" id="UP000251714">
    <property type="component" value="Unassembled WGS sequence"/>
</dbReference>
<comment type="caution">
    <text evidence="2">The sequence shown here is derived from an EMBL/GenBank/DDBJ whole genome shotgun (WGS) entry which is preliminary data.</text>
</comment>
<dbReference type="SUPFAM" id="SSF48403">
    <property type="entry name" value="Ankyrin repeat"/>
    <property type="match status" value="1"/>
</dbReference>
<protein>
    <recommendedName>
        <fullName evidence="4">Ankyrin repeat protein</fullName>
    </recommendedName>
</protein>
<dbReference type="EMBL" id="PKMI01000015">
    <property type="protein sequence ID" value="RBA17927.1"/>
    <property type="molecule type" value="Genomic_DNA"/>
</dbReference>
<evidence type="ECO:0008006" key="4">
    <source>
        <dbReference type="Google" id="ProtNLM"/>
    </source>
</evidence>
<feature type="region of interest" description="Disordered" evidence="1">
    <location>
        <begin position="206"/>
        <end position="313"/>
    </location>
</feature>
<reference evidence="2 3" key="1">
    <citation type="submission" date="2017-12" db="EMBL/GenBank/DDBJ databases">
        <title>Genome sequence of the mycotoxigenic crop pathogen Fusarium proliferatum, strain ITEM 2341 from Date Palm.</title>
        <authorList>
            <person name="Almiman B.F."/>
            <person name="Shittu T.A."/>
            <person name="Muthumeenakshi S."/>
            <person name="Baroncelli R."/>
            <person name="Sreenivasaprasada S."/>
        </authorList>
    </citation>
    <scope>NUCLEOTIDE SEQUENCE [LARGE SCALE GENOMIC DNA]</scope>
    <source>
        <strain evidence="2 3">ITEM 2341</strain>
    </source>
</reference>
<proteinExistence type="predicted"/>
<sequence length="313" mass="34443">MTTPNPQSFNFPIRKSVYVPFPVGSPYPFDPLRALLSPQNRPKGSPQGMLSPVCLASFQNAPKVIRFMRQFYIPNRQEDYDLALFLANREGHQEPASLLLEYHADPGRKNAANGLHGAAWRGLDDNIRVYINTHNAKPDVTDGSSATPIIYAILGVQSEARAWKTIESLISYGASQQTRFGSKKLSYAEIALMAKRPDLARKFKELEASPSPTILNSSREPSYTPEGDNDQPNDTRPQEGSESDGGASLSRESSCTVGRDDVDNEQDPEVDGGAGVSRESSCTVGRYDDIQPNNKRLREDSEANGGVKRARKV</sequence>
<accession>A0A365NAU5</accession>
<dbReference type="AlphaFoldDB" id="A0A365NAU5"/>
<dbReference type="InterPro" id="IPR036770">
    <property type="entry name" value="Ankyrin_rpt-contain_sf"/>
</dbReference>
<evidence type="ECO:0000256" key="1">
    <source>
        <dbReference type="SAM" id="MobiDB-lite"/>
    </source>
</evidence>
<name>A0A365NAU5_GIBIN</name>
<evidence type="ECO:0000313" key="3">
    <source>
        <dbReference type="Proteomes" id="UP000251714"/>
    </source>
</evidence>